<gene>
    <name evidence="3" type="ORF">I2456_26860</name>
    <name evidence="2" type="ORF">MKUB_33520</name>
</gene>
<evidence type="ECO:0000313" key="2">
    <source>
        <dbReference type="EMBL" id="GFG65862.1"/>
    </source>
</evidence>
<accession>A0AAX1J8I8</accession>
<dbReference type="RefSeq" id="WP_068034267.1">
    <property type="nucleotide sequence ID" value="NZ_BLKU01000005.1"/>
</dbReference>
<dbReference type="AlphaFoldDB" id="A0AAX1J8I8"/>
<reference evidence="2 4" key="1">
    <citation type="journal article" date="2019" name="Emerg. Microbes Infect.">
        <title>Comprehensive subspecies identification of 175 nontuberculous mycobacteria species based on 7547 genomic profiles.</title>
        <authorList>
            <person name="Matsumoto Y."/>
            <person name="Kinjo T."/>
            <person name="Motooka D."/>
            <person name="Nabeya D."/>
            <person name="Jung N."/>
            <person name="Uechi K."/>
            <person name="Horii T."/>
            <person name="Iida T."/>
            <person name="Fujita J."/>
            <person name="Nakamura S."/>
        </authorList>
    </citation>
    <scope>NUCLEOTIDE SEQUENCE [LARGE SCALE GENOMIC DNA]</scope>
    <source>
        <strain evidence="2 4">JCM 13573</strain>
    </source>
</reference>
<feature type="signal peptide" evidence="1">
    <location>
        <begin position="1"/>
        <end position="25"/>
    </location>
</feature>
<evidence type="ECO:0000313" key="4">
    <source>
        <dbReference type="Proteomes" id="UP000465306"/>
    </source>
</evidence>
<reference evidence="2" key="2">
    <citation type="submission" date="2020-02" db="EMBL/GenBank/DDBJ databases">
        <authorList>
            <person name="Matsumoto Y."/>
            <person name="Kinjo T."/>
            <person name="Motooka D."/>
            <person name="Nabeya D."/>
            <person name="Jung N."/>
            <person name="Uechi K."/>
            <person name="Horii T."/>
            <person name="Iida T."/>
            <person name="Fujita J."/>
            <person name="Nakamura S."/>
        </authorList>
    </citation>
    <scope>NUCLEOTIDE SEQUENCE</scope>
    <source>
        <strain evidence="2">JCM 13573</strain>
    </source>
</reference>
<feature type="chain" id="PRO_5043948417" evidence="1">
    <location>
        <begin position="26"/>
        <end position="139"/>
    </location>
</feature>
<protein>
    <submittedName>
        <fullName evidence="3">Uncharacterized protein</fullName>
    </submittedName>
</protein>
<dbReference type="EMBL" id="CP065047">
    <property type="protein sequence ID" value="QPI37824.1"/>
    <property type="molecule type" value="Genomic_DNA"/>
</dbReference>
<evidence type="ECO:0000256" key="1">
    <source>
        <dbReference type="SAM" id="SignalP"/>
    </source>
</evidence>
<dbReference type="KEGG" id="mku:I2456_26860"/>
<evidence type="ECO:0000313" key="5">
    <source>
        <dbReference type="Proteomes" id="UP000663583"/>
    </source>
</evidence>
<evidence type="ECO:0000313" key="3">
    <source>
        <dbReference type="EMBL" id="QPI37824.1"/>
    </source>
</evidence>
<dbReference type="EMBL" id="BLKU01000005">
    <property type="protein sequence ID" value="GFG65862.1"/>
    <property type="molecule type" value="Genomic_DNA"/>
</dbReference>
<proteinExistence type="predicted"/>
<reference evidence="3" key="3">
    <citation type="submission" date="2020-11" db="EMBL/GenBank/DDBJ databases">
        <title>Intraspecies plasmid and genomic variation of Mycobacterium kubicae revealed by the complete genome sequences of two clinical isolates.</title>
        <authorList>
            <person name="Hendrix J.R."/>
            <person name="Epperson L.E."/>
            <person name="Honda J.R."/>
            <person name="Strong M."/>
        </authorList>
    </citation>
    <scope>NUCLEOTIDE SEQUENCE</scope>
    <source>
        <strain evidence="3">JCM 13573</strain>
    </source>
</reference>
<organism evidence="3 5">
    <name type="scientific">Mycobacterium kubicae</name>
    <dbReference type="NCBI Taxonomy" id="120959"/>
    <lineage>
        <taxon>Bacteria</taxon>
        <taxon>Bacillati</taxon>
        <taxon>Actinomycetota</taxon>
        <taxon>Actinomycetes</taxon>
        <taxon>Mycobacteriales</taxon>
        <taxon>Mycobacteriaceae</taxon>
        <taxon>Mycobacterium</taxon>
        <taxon>Mycobacterium simiae complex</taxon>
    </lineage>
</organism>
<name>A0AAX1J8I8_9MYCO</name>
<dbReference type="Proteomes" id="UP000663583">
    <property type="component" value="Chromosome"/>
</dbReference>
<keyword evidence="1" id="KW-0732">Signal</keyword>
<dbReference type="Proteomes" id="UP000465306">
    <property type="component" value="Unassembled WGS sequence"/>
</dbReference>
<sequence>MLRTVATAIGFVIVGWCVAIPQAAADNPVCSTTWCAFLAPSGNLSCEIDYQRGSGISDETYCQTNSPPQSVQMTSSGAIKPCTGEGCLGNAGEGTPTLGYGQTAGIGPFSCRSETSGVTCTVTSGRGFTISTEGITPTG</sequence>
<keyword evidence="4" id="KW-1185">Reference proteome</keyword>